<dbReference type="InterPro" id="IPR014748">
    <property type="entry name" value="Enoyl-CoA_hydra_C"/>
</dbReference>
<dbReference type="Gene3D" id="3.90.226.10">
    <property type="entry name" value="2-enoyl-CoA Hydratase, Chain A, domain 1"/>
    <property type="match status" value="1"/>
</dbReference>
<dbReference type="Gene3D" id="1.10.12.10">
    <property type="entry name" value="Lyase 2-enoyl-coa Hydratase, Chain A, domain 2"/>
    <property type="match status" value="1"/>
</dbReference>
<keyword evidence="3" id="KW-1185">Reference proteome</keyword>
<organism evidence="2 3">
    <name type="scientific">Nocardioides aquaticus</name>
    <dbReference type="NCBI Taxonomy" id="160826"/>
    <lineage>
        <taxon>Bacteria</taxon>
        <taxon>Bacillati</taxon>
        <taxon>Actinomycetota</taxon>
        <taxon>Actinomycetes</taxon>
        <taxon>Propionibacteriales</taxon>
        <taxon>Nocardioidaceae</taxon>
        <taxon>Nocardioides</taxon>
    </lineage>
</organism>
<dbReference type="PANTHER" id="PTHR43459:SF1">
    <property type="entry name" value="EG:BACN32G11.4 PROTEIN"/>
    <property type="match status" value="1"/>
</dbReference>
<reference evidence="2 3" key="1">
    <citation type="submission" date="2021-05" db="EMBL/GenBank/DDBJ databases">
        <title>Complete genome of Nocardioides aquaticus KCTC 9944T isolated from meromictic and hypersaline Ekho Lake, Antarctica.</title>
        <authorList>
            <person name="Hwang K."/>
            <person name="Kim K.M."/>
            <person name="Choe H."/>
        </authorList>
    </citation>
    <scope>NUCLEOTIDE SEQUENCE [LARGE SCALE GENOMIC DNA]</scope>
    <source>
        <strain evidence="2 3">KCTC 9944</strain>
    </source>
</reference>
<dbReference type="RefSeq" id="WP_214056513.1">
    <property type="nucleotide sequence ID" value="NZ_CP075371.1"/>
</dbReference>
<dbReference type="InterPro" id="IPR029045">
    <property type="entry name" value="ClpP/crotonase-like_dom_sf"/>
</dbReference>
<dbReference type="EMBL" id="CP075371">
    <property type="protein sequence ID" value="QVT81082.1"/>
    <property type="molecule type" value="Genomic_DNA"/>
</dbReference>
<proteinExistence type="inferred from homology"/>
<protein>
    <submittedName>
        <fullName evidence="2">1,2-epoxyphenylacetyl-CoA isomerase</fullName>
        <ecNumber evidence="2">5.3.3.18</ecNumber>
    </submittedName>
</protein>
<name>A0ABX8ELW7_9ACTN</name>
<comment type="similarity">
    <text evidence="1">Belongs to the enoyl-CoA hydratase/isomerase family.</text>
</comment>
<evidence type="ECO:0000313" key="2">
    <source>
        <dbReference type="EMBL" id="QVT81082.1"/>
    </source>
</evidence>
<dbReference type="InterPro" id="IPR001753">
    <property type="entry name" value="Enoyl-CoA_hydra/iso"/>
</dbReference>
<dbReference type="CDD" id="cd06558">
    <property type="entry name" value="crotonase-like"/>
    <property type="match status" value="1"/>
</dbReference>
<dbReference type="EC" id="5.3.3.18" evidence="2"/>
<keyword evidence="2" id="KW-0413">Isomerase</keyword>
<accession>A0ABX8ELW7</accession>
<gene>
    <name evidence="2" type="primary">paaG_2</name>
    <name evidence="2" type="ORF">ENKNEFLB_03489</name>
</gene>
<dbReference type="GO" id="GO:0016853">
    <property type="term" value="F:isomerase activity"/>
    <property type="evidence" value="ECO:0007669"/>
    <property type="project" value="UniProtKB-KW"/>
</dbReference>
<dbReference type="Proteomes" id="UP000679307">
    <property type="component" value="Chromosome"/>
</dbReference>
<dbReference type="Pfam" id="PF00378">
    <property type="entry name" value="ECH_1"/>
    <property type="match status" value="1"/>
</dbReference>
<dbReference type="SUPFAM" id="SSF52096">
    <property type="entry name" value="ClpP/crotonase"/>
    <property type="match status" value="1"/>
</dbReference>
<sequence>MAHDGSEPATDLLVSCADGVLRLTMDRPASLNAMTDAMNDALAAELEGAVARDDVRVVLLAGSGGAFCAGADIGGTDAHERLDHRALDRANRLVRAVVALDKPVVAAVGGVAAGVGCSLALACDLVVAARSARFLLAFARIGLMPDGGASATVAAAVGRARAMRMALLAEPLSGEEAHAAGLVSHLVDDEALAETAEDVVRRLAAGPPLALAATKRAVNAATLVELEPALERERSGQSLLLRTDDAAEGMRAFSARRRPEFRGR</sequence>
<evidence type="ECO:0000313" key="3">
    <source>
        <dbReference type="Proteomes" id="UP000679307"/>
    </source>
</evidence>
<dbReference type="PANTHER" id="PTHR43459">
    <property type="entry name" value="ENOYL-COA HYDRATASE"/>
    <property type="match status" value="1"/>
</dbReference>
<evidence type="ECO:0000256" key="1">
    <source>
        <dbReference type="ARBA" id="ARBA00005254"/>
    </source>
</evidence>